<comment type="function">
    <text evidence="6">Involved in pre-mRNA splicing.</text>
</comment>
<feature type="zinc finger region" description="C3H1-type" evidence="5">
    <location>
        <begin position="199"/>
        <end position="227"/>
    </location>
</feature>
<feature type="domain" description="RING-type" evidence="8">
    <location>
        <begin position="273"/>
        <end position="310"/>
    </location>
</feature>
<dbReference type="InterPro" id="IPR039971">
    <property type="entry name" value="CWC24-like"/>
</dbReference>
<reference evidence="10 11" key="1">
    <citation type="journal article" date="2018" name="MBio">
        <title>Comparative Genomics Reveals the Core Gene Toolbox for the Fungus-Insect Symbiosis.</title>
        <authorList>
            <person name="Wang Y."/>
            <person name="Stata M."/>
            <person name="Wang W."/>
            <person name="Stajich J.E."/>
            <person name="White M.M."/>
            <person name="Moncalvo J.M."/>
        </authorList>
    </citation>
    <scope>NUCLEOTIDE SEQUENCE [LARGE SCALE GENOMIC DNA]</scope>
    <source>
        <strain evidence="10 11">SWE-8-4</strain>
    </source>
</reference>
<keyword evidence="6" id="KW-0238">DNA-binding</keyword>
<dbReference type="GO" id="GO:0006397">
    <property type="term" value="P:mRNA processing"/>
    <property type="evidence" value="ECO:0007669"/>
    <property type="project" value="UniProtKB-KW"/>
</dbReference>
<comment type="similarity">
    <text evidence="1 6">Belongs to the CWC24 family.</text>
</comment>
<dbReference type="Pfam" id="PF00097">
    <property type="entry name" value="zf-C3HC4"/>
    <property type="match status" value="1"/>
</dbReference>
<dbReference type="GO" id="GO:0034247">
    <property type="term" value="P:snoRNA splicing"/>
    <property type="evidence" value="ECO:0007669"/>
    <property type="project" value="TreeGrafter"/>
</dbReference>
<organism evidence="10 11">
    <name type="scientific">Smittium simulii</name>
    <dbReference type="NCBI Taxonomy" id="133385"/>
    <lineage>
        <taxon>Eukaryota</taxon>
        <taxon>Fungi</taxon>
        <taxon>Fungi incertae sedis</taxon>
        <taxon>Zoopagomycota</taxon>
        <taxon>Kickxellomycotina</taxon>
        <taxon>Harpellomycetes</taxon>
        <taxon>Harpellales</taxon>
        <taxon>Legeriomycetaceae</taxon>
        <taxon>Smittium</taxon>
    </lineage>
</organism>
<dbReference type="GO" id="GO:0005684">
    <property type="term" value="C:U2-type spliceosomal complex"/>
    <property type="evidence" value="ECO:0007669"/>
    <property type="project" value="TreeGrafter"/>
</dbReference>
<evidence type="ECO:0000256" key="3">
    <source>
        <dbReference type="ARBA" id="ARBA00022771"/>
    </source>
</evidence>
<evidence type="ECO:0000313" key="10">
    <source>
        <dbReference type="EMBL" id="PVU94087.1"/>
    </source>
</evidence>
<evidence type="ECO:0000259" key="8">
    <source>
        <dbReference type="PROSITE" id="PS50089"/>
    </source>
</evidence>
<dbReference type="SMART" id="SM00356">
    <property type="entry name" value="ZnF_C3H1"/>
    <property type="match status" value="1"/>
</dbReference>
<keyword evidence="6" id="KW-0507">mRNA processing</keyword>
<comment type="caution">
    <text evidence="10">The sequence shown here is derived from an EMBL/GenBank/DDBJ whole genome shotgun (WGS) entry which is preliminary data.</text>
</comment>
<evidence type="ECO:0000313" key="11">
    <source>
        <dbReference type="Proteomes" id="UP000245383"/>
    </source>
</evidence>
<feature type="compositionally biased region" description="Polar residues" evidence="7">
    <location>
        <begin position="132"/>
        <end position="145"/>
    </location>
</feature>
<protein>
    <recommendedName>
        <fullName evidence="6">Pre-mRNA-splicing factor CWC24</fullName>
    </recommendedName>
</protein>
<keyword evidence="2 5" id="KW-0479">Metal-binding</keyword>
<dbReference type="EMBL" id="MBFR01000101">
    <property type="protein sequence ID" value="PVU94087.1"/>
    <property type="molecule type" value="Genomic_DNA"/>
</dbReference>
<keyword evidence="3 5" id="KW-0863">Zinc-finger</keyword>
<name>A0A2T9YP31_9FUNG</name>
<comment type="subunit">
    <text evidence="6">Associated with the spliceosome.</text>
</comment>
<keyword evidence="4 5" id="KW-0862">Zinc</keyword>
<evidence type="ECO:0000256" key="1">
    <source>
        <dbReference type="ARBA" id="ARBA00009161"/>
    </source>
</evidence>
<keyword evidence="11" id="KW-1185">Reference proteome</keyword>
<evidence type="ECO:0000259" key="9">
    <source>
        <dbReference type="PROSITE" id="PS50103"/>
    </source>
</evidence>
<dbReference type="PROSITE" id="PS50089">
    <property type="entry name" value="ZF_RING_2"/>
    <property type="match status" value="1"/>
</dbReference>
<dbReference type="GO" id="GO:0008270">
    <property type="term" value="F:zinc ion binding"/>
    <property type="evidence" value="ECO:0007669"/>
    <property type="project" value="UniProtKB-KW"/>
</dbReference>
<feature type="domain" description="C3H1-type" evidence="9">
    <location>
        <begin position="199"/>
        <end position="227"/>
    </location>
</feature>
<feature type="compositionally biased region" description="Basic and acidic residues" evidence="7">
    <location>
        <begin position="43"/>
        <end position="53"/>
    </location>
</feature>
<evidence type="ECO:0000256" key="4">
    <source>
        <dbReference type="ARBA" id="ARBA00022833"/>
    </source>
</evidence>
<dbReference type="InterPro" id="IPR036855">
    <property type="entry name" value="Znf_CCCH_sf"/>
</dbReference>
<dbReference type="InterPro" id="IPR017907">
    <property type="entry name" value="Znf_RING_CS"/>
</dbReference>
<evidence type="ECO:0000256" key="5">
    <source>
        <dbReference type="PROSITE-ProRule" id="PRU00723"/>
    </source>
</evidence>
<gene>
    <name evidence="10" type="ORF">BB561_002801</name>
</gene>
<dbReference type="InterPro" id="IPR000571">
    <property type="entry name" value="Znf_CCCH"/>
</dbReference>
<evidence type="ECO:0000256" key="6">
    <source>
        <dbReference type="RuleBase" id="RU367110"/>
    </source>
</evidence>
<dbReference type="Gene3D" id="3.30.40.10">
    <property type="entry name" value="Zinc/RING finger domain, C3HC4 (zinc finger)"/>
    <property type="match status" value="1"/>
</dbReference>
<dbReference type="Proteomes" id="UP000245383">
    <property type="component" value="Unassembled WGS sequence"/>
</dbReference>
<dbReference type="PANTHER" id="PTHR12930:SF0">
    <property type="entry name" value="RING FINGER PROTEIN 113B"/>
    <property type="match status" value="1"/>
</dbReference>
<dbReference type="PROSITE" id="PS00518">
    <property type="entry name" value="ZF_RING_1"/>
    <property type="match status" value="1"/>
</dbReference>
<proteinExistence type="inferred from homology"/>
<dbReference type="OrthoDB" id="25761at2759"/>
<dbReference type="Pfam" id="PF00642">
    <property type="entry name" value="zf-CCCH"/>
    <property type="match status" value="1"/>
</dbReference>
<dbReference type="SUPFAM" id="SSF90229">
    <property type="entry name" value="CCCH zinc finger"/>
    <property type="match status" value="1"/>
</dbReference>
<dbReference type="CDD" id="cd16539">
    <property type="entry name" value="RING-HC_RNF113A_B"/>
    <property type="match status" value="1"/>
</dbReference>
<keyword evidence="6" id="KW-0747">Spliceosome</keyword>
<keyword evidence="6" id="KW-0539">Nucleus</keyword>
<evidence type="ECO:0000256" key="2">
    <source>
        <dbReference type="ARBA" id="ARBA00022723"/>
    </source>
</evidence>
<sequence>METPSANVAPKIAFKKFKKSNTLKKSKPSSTSSAFSDSTELQKPQESKDFLQDERWNDSSELITFRDEVSEINSAPIKKAKLVGADSKNIAVEKIYEAQKQADTTIALPDTFDQRLGLRADENRIYKITQQLESSQPKKSNINKPDNNEERTGEYLGASAYRSFAPQLQGEHNAKKKNTTSKFGPMRASQNIRVTSVIDYQPDVCKDYKETGFCGYGDSCKFLHDRGDYKSGWQLEQEWEQQQANGGRIEEENMFKLEESENETSEEELPFACPICRSEFKKPVSTKCNHYFCEPCALKNYSKTTKCFICGASTSGLFKPAIALIKKLKEKNSKKD</sequence>
<keyword evidence="6" id="KW-0508">mRNA splicing</keyword>
<dbReference type="Gene3D" id="4.10.1000.10">
    <property type="entry name" value="Zinc finger, CCCH-type"/>
    <property type="match status" value="1"/>
</dbReference>
<feature type="region of interest" description="Disordered" evidence="7">
    <location>
        <begin position="132"/>
        <end position="151"/>
    </location>
</feature>
<dbReference type="PROSITE" id="PS50103">
    <property type="entry name" value="ZF_C3H1"/>
    <property type="match status" value="1"/>
</dbReference>
<evidence type="ECO:0000256" key="7">
    <source>
        <dbReference type="SAM" id="MobiDB-lite"/>
    </source>
</evidence>
<dbReference type="InterPro" id="IPR001841">
    <property type="entry name" value="Znf_RING"/>
</dbReference>
<dbReference type="SUPFAM" id="SSF57850">
    <property type="entry name" value="RING/U-box"/>
    <property type="match status" value="1"/>
</dbReference>
<dbReference type="PANTHER" id="PTHR12930">
    <property type="entry name" value="ZINC FINGER PROTEIN 183"/>
    <property type="match status" value="1"/>
</dbReference>
<dbReference type="STRING" id="133385.A0A2T9YP31"/>
<feature type="region of interest" description="Disordered" evidence="7">
    <location>
        <begin position="21"/>
        <end position="53"/>
    </location>
</feature>
<dbReference type="AlphaFoldDB" id="A0A2T9YP31"/>
<feature type="compositionally biased region" description="Low complexity" evidence="7">
    <location>
        <begin position="28"/>
        <end position="39"/>
    </location>
</feature>
<dbReference type="InterPro" id="IPR018957">
    <property type="entry name" value="Znf_C3HC4_RING-type"/>
</dbReference>
<accession>A0A2T9YP31</accession>
<comment type="subcellular location">
    <subcellularLocation>
        <location evidence="6">Nucleus</location>
    </subcellularLocation>
</comment>
<dbReference type="GO" id="GO:0003677">
    <property type="term" value="F:DNA binding"/>
    <property type="evidence" value="ECO:0007669"/>
    <property type="project" value="UniProtKB-UniRule"/>
</dbReference>
<dbReference type="SMART" id="SM00184">
    <property type="entry name" value="RING"/>
    <property type="match status" value="1"/>
</dbReference>
<dbReference type="InterPro" id="IPR013083">
    <property type="entry name" value="Znf_RING/FYVE/PHD"/>
</dbReference>